<evidence type="ECO:0000259" key="1">
    <source>
        <dbReference type="Pfam" id="PF16201"/>
    </source>
</evidence>
<dbReference type="GO" id="GO:0000463">
    <property type="term" value="P:maturation of LSU-rRNA from tricistronic rRNA transcript (SSU-rRNA, 5.8S rRNA, LSU-rRNA)"/>
    <property type="evidence" value="ECO:0007669"/>
    <property type="project" value="TreeGrafter"/>
</dbReference>
<dbReference type="EMBL" id="SFCI01001743">
    <property type="protein sequence ID" value="TFY75050.1"/>
    <property type="molecule type" value="Genomic_DNA"/>
</dbReference>
<evidence type="ECO:0000313" key="4">
    <source>
        <dbReference type="Proteomes" id="UP000298061"/>
    </source>
</evidence>
<evidence type="ECO:0000259" key="2">
    <source>
        <dbReference type="Pfam" id="PF26140"/>
    </source>
</evidence>
<sequence length="1026" mass="113445">AVLAFLDDCIQRCMKTPYRYLEDLHALVAPVDDAAQLYPSPLIMTVAEQLAAKVAGRLLTPSDLLAVVTFVRHLLGKMAGKVLDWHFLIAYADKIVAAVPRDKLFEEYPTMTGAILREIAVMDTSLKRLDGDAVVTPVREEETAAVEMFISQVEQLPLPSDSAARRASALELVDWIRLVGCSVSIRHVERLVKVVERLHAPAIKQLTTFLDPRQSLLCDSAFMVSRPTFHSETTFDSLSAHCTTEHLSDPALREVLVGTVFKERPALLEAKSAITLLSHRMRQTRTDASSRKDVLITIADIVRRADVDLPASEAMKLKEYLFGLPLVKDLCTASSLHEDDREGVGILLRASIDPTKAEQRNIIATFASHWTALTRALLESGDLSQANHVISWIRYMDLEELLDLFDCVSAAISPDIGGSLHDVVSAILVAIEQYSAASDVGPTLSSRLSSFLALCPVLQDLPALHNITRMALEACLPLSLDGHLPAADFANVPPLSYLTEQGEVRWSQRLVKHDALDVRALLSQSPWSRQTLDIVKSLLYLSSEAREACGRYLASPAAVTHATSELAPVMYAYLDVIQVIDAAQVDFEAGAWDNHLASLLKDVLDGGSSPRHRATCGSSVSALIHLSSSKRTAFLKVVEHALQSVSLESITEDILVFGRRIADMDEGGKKCAEVILDHGIKWASRHFATEGVEDREVVDALRHLFKTVAKPKPYLVEPVLAAVVQNRLADPQALSFAKELIGVSPLKPLVVNRHLQGIVQHSHFYRFVSVTSPCREAIVSVLHTLFHQHPTNTCQPSHIQPLMQVYGGTLSRSDRRLLSIFQLFEQTRKSSVAALLARWSCSGGLPSNDAREALSSMDPSQVFRSCMTFPWWRTVEELDANVAPSATTDSQLYDPVFVALLCAQMLADSQPTSALDWVQFFRTNVVSLLIRSLSSKDDMLREMALTQIVAIVRALEVADMQEKPHVSYIFNLVRNSLPSDSYGEVHCLPSFTTLLLAHALRGVFYPANFTYPLTARFLLQRPEQHR</sequence>
<proteinExistence type="predicted"/>
<dbReference type="InterPro" id="IPR059018">
    <property type="entry name" value="HEAT_URB1"/>
</dbReference>
<dbReference type="GO" id="GO:0000466">
    <property type="term" value="P:maturation of 5.8S rRNA from tricistronic rRNA transcript (SSU-rRNA, 5.8S rRNA, LSU-rRNA)"/>
    <property type="evidence" value="ECO:0007669"/>
    <property type="project" value="TreeGrafter"/>
</dbReference>
<feature type="non-terminal residue" evidence="3">
    <location>
        <position position="1"/>
    </location>
</feature>
<dbReference type="OrthoDB" id="72892at2759"/>
<dbReference type="InterPro" id="IPR016024">
    <property type="entry name" value="ARM-type_fold"/>
</dbReference>
<dbReference type="STRING" id="135208.A0A4Y9ZLB5"/>
<evidence type="ECO:0000313" key="3">
    <source>
        <dbReference type="EMBL" id="TFY75050.1"/>
    </source>
</evidence>
<gene>
    <name evidence="3" type="ORF">EWM64_g8961</name>
</gene>
<comment type="caution">
    <text evidence="3">The sequence shown here is derived from an EMBL/GenBank/DDBJ whole genome shotgun (WGS) entry which is preliminary data.</text>
</comment>
<dbReference type="AlphaFoldDB" id="A0A4Y9ZLB5"/>
<dbReference type="Pfam" id="PF26140">
    <property type="entry name" value="HEAT_URB1"/>
    <property type="match status" value="1"/>
</dbReference>
<dbReference type="InterPro" id="IPR032436">
    <property type="entry name" value="URB1_C"/>
</dbReference>
<dbReference type="SUPFAM" id="SSF48371">
    <property type="entry name" value="ARM repeat"/>
    <property type="match status" value="1"/>
</dbReference>
<feature type="domain" description="URB1 C-terminal" evidence="1">
    <location>
        <begin position="927"/>
        <end position="1023"/>
    </location>
</feature>
<organism evidence="3 4">
    <name type="scientific">Hericium alpestre</name>
    <dbReference type="NCBI Taxonomy" id="135208"/>
    <lineage>
        <taxon>Eukaryota</taxon>
        <taxon>Fungi</taxon>
        <taxon>Dikarya</taxon>
        <taxon>Basidiomycota</taxon>
        <taxon>Agaricomycotina</taxon>
        <taxon>Agaricomycetes</taxon>
        <taxon>Russulales</taxon>
        <taxon>Hericiaceae</taxon>
        <taxon>Hericium</taxon>
    </lineage>
</organism>
<name>A0A4Y9ZLB5_9AGAM</name>
<dbReference type="Pfam" id="PF16201">
    <property type="entry name" value="NopRA1"/>
    <property type="match status" value="1"/>
</dbReference>
<dbReference type="Proteomes" id="UP000298061">
    <property type="component" value="Unassembled WGS sequence"/>
</dbReference>
<dbReference type="PANTHER" id="PTHR13500">
    <property type="entry name" value="NUCLEOLAR PRERIBOSOMAL-ASSOCIATED PROTEIN 1"/>
    <property type="match status" value="1"/>
</dbReference>
<dbReference type="PANTHER" id="PTHR13500:SF0">
    <property type="entry name" value="NUCLEOLAR PRE-RIBOSOMAL-ASSOCIATED PROTEIN 1"/>
    <property type="match status" value="1"/>
</dbReference>
<reference evidence="3 4" key="1">
    <citation type="submission" date="2019-02" db="EMBL/GenBank/DDBJ databases">
        <title>Genome sequencing of the rare red list fungi Hericium alpestre (H. flagellum).</title>
        <authorList>
            <person name="Buettner E."/>
            <person name="Kellner H."/>
        </authorList>
    </citation>
    <scope>NUCLEOTIDE SEQUENCE [LARGE SCALE GENOMIC DNA]</scope>
    <source>
        <strain evidence="3 4">DSM 108284</strain>
    </source>
</reference>
<keyword evidence="4" id="KW-1185">Reference proteome</keyword>
<accession>A0A4Y9ZLB5</accession>
<protein>
    <submittedName>
        <fullName evidence="3">Uncharacterized protein</fullName>
    </submittedName>
</protein>
<dbReference type="InterPro" id="IPR039844">
    <property type="entry name" value="URB1"/>
</dbReference>
<dbReference type="GO" id="GO:0005730">
    <property type="term" value="C:nucleolus"/>
    <property type="evidence" value="ECO:0007669"/>
    <property type="project" value="TreeGrafter"/>
</dbReference>
<feature type="domain" description="URB1 central HEAT repeat" evidence="2">
    <location>
        <begin position="2"/>
        <end position="103"/>
    </location>
</feature>